<dbReference type="EMBL" id="LJQG01000238">
    <property type="protein sequence ID" value="KPX16335.1"/>
    <property type="molecule type" value="Genomic_DNA"/>
</dbReference>
<dbReference type="Gene3D" id="3.40.190.10">
    <property type="entry name" value="Periplasmic binding protein-like II"/>
    <property type="match status" value="2"/>
</dbReference>
<organism evidence="2 3">
    <name type="scientific">Pseudomonas amygdali pv. dendropanacis</name>
    <dbReference type="NCBI Taxonomy" id="235272"/>
    <lineage>
        <taxon>Bacteria</taxon>
        <taxon>Pseudomonadati</taxon>
        <taxon>Pseudomonadota</taxon>
        <taxon>Gammaproteobacteria</taxon>
        <taxon>Pseudomonadales</taxon>
        <taxon>Pseudomonadaceae</taxon>
        <taxon>Pseudomonas</taxon>
        <taxon>Pseudomonas amygdali</taxon>
    </lineage>
</organism>
<evidence type="ECO:0000313" key="3">
    <source>
        <dbReference type="Proteomes" id="UP000050346"/>
    </source>
</evidence>
<name>A0A0N8RD16_PSEA0</name>
<dbReference type="AlphaFoldDB" id="A0A0N8RD16"/>
<evidence type="ECO:0000313" key="2">
    <source>
        <dbReference type="EMBL" id="KPX16335.1"/>
    </source>
</evidence>
<dbReference type="PANTHER" id="PTHR38834">
    <property type="entry name" value="PERIPLASMIC SUBSTRATE BINDING PROTEIN FAMILY 3"/>
    <property type="match status" value="1"/>
</dbReference>
<feature type="domain" description="Solute-binding protein family 3/N-terminal" evidence="1">
    <location>
        <begin position="51"/>
        <end position="268"/>
    </location>
</feature>
<protein>
    <recommendedName>
        <fullName evidence="1">Solute-binding protein family 3/N-terminal domain-containing protein</fullName>
    </recommendedName>
</protein>
<sequence>MRRVHGTLHASFMIECWNMFKRLFLALIGVGLLLNETARASDSTPYSMVLLTENFPPFNMAVDGRNFAQENNIDGIAAEVVREMFKRANIGYSMTLRFPWDRVYKLALDKPGYGVFSTTRLPEREKLFKWVGPVGSYDWIMLARGDSPITLTSLEQAKNYRIGAYKGDAIGERLNAMGLNPILMLRDRDNVKKLANGQIDLWAVGDPVGRYLAKLEGVTGFKTALRFNSAELYLAVNKSTPDDVVARLQKALDQMRAEGWVDAVKARYQ</sequence>
<accession>A0A0N8RD16</accession>
<evidence type="ECO:0000259" key="1">
    <source>
        <dbReference type="Pfam" id="PF00497"/>
    </source>
</evidence>
<gene>
    <name evidence="2" type="ORF">ALO71_02398</name>
</gene>
<dbReference type="InterPro" id="IPR001638">
    <property type="entry name" value="Solute-binding_3/MltF_N"/>
</dbReference>
<comment type="caution">
    <text evidence="2">The sequence shown here is derived from an EMBL/GenBank/DDBJ whole genome shotgun (WGS) entry which is preliminary data.</text>
</comment>
<dbReference type="SUPFAM" id="SSF53850">
    <property type="entry name" value="Periplasmic binding protein-like II"/>
    <property type="match status" value="1"/>
</dbReference>
<dbReference type="Proteomes" id="UP000050346">
    <property type="component" value="Unassembled WGS sequence"/>
</dbReference>
<dbReference type="Pfam" id="PF00497">
    <property type="entry name" value="SBP_bac_3"/>
    <property type="match status" value="1"/>
</dbReference>
<dbReference type="PANTHER" id="PTHR38834:SF3">
    <property type="entry name" value="SOLUTE-BINDING PROTEIN FAMILY 3_N-TERMINAL DOMAIN-CONTAINING PROTEIN"/>
    <property type="match status" value="1"/>
</dbReference>
<dbReference type="PATRIC" id="fig|235272.12.peg.3228"/>
<reference evidence="2 3" key="1">
    <citation type="submission" date="2015-09" db="EMBL/GenBank/DDBJ databases">
        <title>Genome announcement of multiple Pseudomonas syringae strains.</title>
        <authorList>
            <person name="Thakur S."/>
            <person name="Wang P.W."/>
            <person name="Gong Y."/>
            <person name="Weir B.S."/>
            <person name="Guttman D.S."/>
        </authorList>
    </citation>
    <scope>NUCLEOTIDE SEQUENCE [LARGE SCALE GENOMIC DNA]</scope>
    <source>
        <strain evidence="2 3">ICMP9150</strain>
    </source>
</reference>
<proteinExistence type="predicted"/>